<gene>
    <name evidence="2" type="primary">Aste57867_6611</name>
    <name evidence="1" type="ORF">As57867_006593</name>
    <name evidence="2" type="ORF">ASTE57867_6611</name>
</gene>
<sequence length="229" mass="25908">MLRQHPDLGISTPHGDTLTSIFFADDSTLLSKDLPSAVEQLAVVEEFCVVSWGSAELSQMPNPGPEWSPRPCRHRRWGILNIVPTGQPIKYLGVMFGHELLVDYQLNLVHERFMACFQQWGCRARTLQGRRLLADTVMLSLLWHVTAATPVPPKMVQSWQAMINRYILGRKTLSTDRYRPLIPQPLQFDPQLGLGLPHVASRLRAQRSLMLQRAMAPTANDPPYGSRSF</sequence>
<reference evidence="2 3" key="1">
    <citation type="submission" date="2019-03" db="EMBL/GenBank/DDBJ databases">
        <authorList>
            <person name="Gaulin E."/>
            <person name="Dumas B."/>
        </authorList>
    </citation>
    <scope>NUCLEOTIDE SEQUENCE [LARGE SCALE GENOMIC DNA]</scope>
    <source>
        <strain evidence="2">CBS 568.67</strain>
    </source>
</reference>
<accession>A0A485KFY2</accession>
<dbReference type="EMBL" id="VJMH01002890">
    <property type="protein sequence ID" value="KAF0707447.1"/>
    <property type="molecule type" value="Genomic_DNA"/>
</dbReference>
<evidence type="ECO:0000313" key="2">
    <source>
        <dbReference type="EMBL" id="VFT83589.1"/>
    </source>
</evidence>
<proteinExistence type="predicted"/>
<dbReference type="OrthoDB" id="79339at2759"/>
<dbReference type="AlphaFoldDB" id="A0A485KFY2"/>
<protein>
    <submittedName>
        <fullName evidence="2">Aste57867_6611 protein</fullName>
    </submittedName>
</protein>
<keyword evidence="3" id="KW-1185">Reference proteome</keyword>
<evidence type="ECO:0000313" key="3">
    <source>
        <dbReference type="Proteomes" id="UP000332933"/>
    </source>
</evidence>
<organism evidence="2 3">
    <name type="scientific">Aphanomyces stellatus</name>
    <dbReference type="NCBI Taxonomy" id="120398"/>
    <lineage>
        <taxon>Eukaryota</taxon>
        <taxon>Sar</taxon>
        <taxon>Stramenopiles</taxon>
        <taxon>Oomycota</taxon>
        <taxon>Saprolegniomycetes</taxon>
        <taxon>Saprolegniales</taxon>
        <taxon>Verrucalvaceae</taxon>
        <taxon>Aphanomyces</taxon>
    </lineage>
</organism>
<reference evidence="1" key="2">
    <citation type="submission" date="2019-06" db="EMBL/GenBank/DDBJ databases">
        <title>Genomics analysis of Aphanomyces spp. identifies a new class of oomycete effector associated with host adaptation.</title>
        <authorList>
            <person name="Gaulin E."/>
        </authorList>
    </citation>
    <scope>NUCLEOTIDE SEQUENCE</scope>
    <source>
        <strain evidence="1">CBS 578.67</strain>
    </source>
</reference>
<name>A0A485KFY2_9STRA</name>
<dbReference type="Proteomes" id="UP000332933">
    <property type="component" value="Unassembled WGS sequence"/>
</dbReference>
<dbReference type="EMBL" id="CAADRA010002897">
    <property type="protein sequence ID" value="VFT83589.1"/>
    <property type="molecule type" value="Genomic_DNA"/>
</dbReference>
<evidence type="ECO:0000313" key="1">
    <source>
        <dbReference type="EMBL" id="KAF0707447.1"/>
    </source>
</evidence>